<evidence type="ECO:0000313" key="4">
    <source>
        <dbReference type="Proteomes" id="UP001345827"/>
    </source>
</evidence>
<proteinExistence type="predicted"/>
<keyword evidence="1" id="KW-1133">Transmembrane helix</keyword>
<accession>A0AAV9Q478</accession>
<dbReference type="Pfam" id="PF24800">
    <property type="entry name" value="DUF7702"/>
    <property type="match status" value="1"/>
</dbReference>
<feature type="transmembrane region" description="Helical" evidence="1">
    <location>
        <begin position="73"/>
        <end position="94"/>
    </location>
</feature>
<gene>
    <name evidence="3" type="ORF">LTR25_007399</name>
</gene>
<sequence>MVLAAFEILAICELIFFFPAFLVSIAVVYKHGAGKRLGWRFLVMISLFRVVGAICAIVIVESPSSGVTITYDIMNNFGLSAIIYTALGLLGRVGAGMEGHGLPFQLFRVLGLPGLAGLVLSIVGATNLLGDNSSNTSQGFAELKAAVLLFLAVYVADILITMHAFFKAAHVRAGERRLLYAVSATLPFMAVRMIYSILCVFANKPKYFSSWNLEWTAILVHGLMGVLMEVIIVTIFIIVGLLTAAVVRRPAPVRNGKISPPPYEMTDGSA</sequence>
<feature type="transmembrane region" description="Helical" evidence="1">
    <location>
        <begin position="145"/>
        <end position="166"/>
    </location>
</feature>
<organism evidence="3 4">
    <name type="scientific">Vermiconidia calcicola</name>
    <dbReference type="NCBI Taxonomy" id="1690605"/>
    <lineage>
        <taxon>Eukaryota</taxon>
        <taxon>Fungi</taxon>
        <taxon>Dikarya</taxon>
        <taxon>Ascomycota</taxon>
        <taxon>Pezizomycotina</taxon>
        <taxon>Dothideomycetes</taxon>
        <taxon>Dothideomycetidae</taxon>
        <taxon>Mycosphaerellales</taxon>
        <taxon>Extremaceae</taxon>
        <taxon>Vermiconidia</taxon>
    </lineage>
</organism>
<name>A0AAV9Q478_9PEZI</name>
<keyword evidence="4" id="KW-1185">Reference proteome</keyword>
<comment type="caution">
    <text evidence="3">The sequence shown here is derived from an EMBL/GenBank/DDBJ whole genome shotgun (WGS) entry which is preliminary data.</text>
</comment>
<protein>
    <recommendedName>
        <fullName evidence="2">DUF7702 domain-containing protein</fullName>
    </recommendedName>
</protein>
<dbReference type="AlphaFoldDB" id="A0AAV9Q478"/>
<dbReference type="EMBL" id="JAXLQG010000013">
    <property type="protein sequence ID" value="KAK5533533.1"/>
    <property type="molecule type" value="Genomic_DNA"/>
</dbReference>
<dbReference type="PANTHER" id="PTHR42109">
    <property type="entry name" value="UNPLACED GENOMIC SCAFFOLD UM_SCAF_CONTIG_1.265, WHOLE GENOME SHOTGUN SEQUENCE"/>
    <property type="match status" value="1"/>
</dbReference>
<dbReference type="InterPro" id="IPR056119">
    <property type="entry name" value="DUF7702"/>
</dbReference>
<keyword evidence="1" id="KW-0472">Membrane</keyword>
<dbReference type="PANTHER" id="PTHR42109:SF2">
    <property type="entry name" value="INTEGRAL MEMBRANE PROTEIN"/>
    <property type="match status" value="1"/>
</dbReference>
<feature type="domain" description="DUF7702" evidence="2">
    <location>
        <begin position="8"/>
        <end position="243"/>
    </location>
</feature>
<feature type="transmembrane region" description="Helical" evidence="1">
    <location>
        <begin position="218"/>
        <end position="247"/>
    </location>
</feature>
<dbReference type="Proteomes" id="UP001345827">
    <property type="component" value="Unassembled WGS sequence"/>
</dbReference>
<feature type="transmembrane region" description="Helical" evidence="1">
    <location>
        <begin position="106"/>
        <end position="125"/>
    </location>
</feature>
<feature type="transmembrane region" description="Helical" evidence="1">
    <location>
        <begin position="41"/>
        <end position="61"/>
    </location>
</feature>
<keyword evidence="1" id="KW-0812">Transmembrane</keyword>
<feature type="transmembrane region" description="Helical" evidence="1">
    <location>
        <begin position="178"/>
        <end position="198"/>
    </location>
</feature>
<evidence type="ECO:0000313" key="3">
    <source>
        <dbReference type="EMBL" id="KAK5533533.1"/>
    </source>
</evidence>
<feature type="transmembrane region" description="Helical" evidence="1">
    <location>
        <begin position="6"/>
        <end position="29"/>
    </location>
</feature>
<evidence type="ECO:0000259" key="2">
    <source>
        <dbReference type="Pfam" id="PF24800"/>
    </source>
</evidence>
<reference evidence="3 4" key="1">
    <citation type="submission" date="2023-06" db="EMBL/GenBank/DDBJ databases">
        <title>Black Yeasts Isolated from many extreme environments.</title>
        <authorList>
            <person name="Coleine C."/>
            <person name="Stajich J.E."/>
            <person name="Selbmann L."/>
        </authorList>
    </citation>
    <scope>NUCLEOTIDE SEQUENCE [LARGE SCALE GENOMIC DNA]</scope>
    <source>
        <strain evidence="3 4">CCFEE 5887</strain>
    </source>
</reference>
<evidence type="ECO:0000256" key="1">
    <source>
        <dbReference type="SAM" id="Phobius"/>
    </source>
</evidence>